<organism evidence="1 2">
    <name type="scientific">Mycteria americana</name>
    <name type="common">Wood stork</name>
    <dbReference type="NCBI Taxonomy" id="33587"/>
    <lineage>
        <taxon>Eukaryota</taxon>
        <taxon>Metazoa</taxon>
        <taxon>Chordata</taxon>
        <taxon>Craniata</taxon>
        <taxon>Vertebrata</taxon>
        <taxon>Euteleostomi</taxon>
        <taxon>Archelosauria</taxon>
        <taxon>Archosauria</taxon>
        <taxon>Dinosauria</taxon>
        <taxon>Saurischia</taxon>
        <taxon>Theropoda</taxon>
        <taxon>Coelurosauria</taxon>
        <taxon>Aves</taxon>
        <taxon>Neognathae</taxon>
        <taxon>Neoaves</taxon>
        <taxon>Aequornithes</taxon>
        <taxon>Ciconiiformes</taxon>
        <taxon>Ciconiidae</taxon>
        <taxon>Mycteria</taxon>
    </lineage>
</organism>
<sequence length="165" mass="18616">MTAVATTSCIPGSIRAASRSKKASRLLLSALVRLHVEYHVLLRVPYHKKATDIVKQVTSRRLSRWSGSWSTCHSLERMRERGTEKPIKLVRISSAKSTSRKLYRAMRSPLRLLLSKLDKPRVLSRSSQDMPSSPSTSFVALFGMHSRTFTSFFNGGAQNCTQYSR</sequence>
<keyword evidence="2" id="KW-1185">Reference proteome</keyword>
<gene>
    <name evidence="1" type="ORF">QYF61_017241</name>
</gene>
<proteinExistence type="predicted"/>
<comment type="caution">
    <text evidence="1">The sequence shown here is derived from an EMBL/GenBank/DDBJ whole genome shotgun (WGS) entry which is preliminary data.</text>
</comment>
<name>A0AAN7N2E4_MYCAM</name>
<dbReference type="EMBL" id="JAUNZN010000009">
    <property type="protein sequence ID" value="KAK4816489.1"/>
    <property type="molecule type" value="Genomic_DNA"/>
</dbReference>
<accession>A0AAN7N2E4</accession>
<protein>
    <submittedName>
        <fullName evidence="1">Uncharacterized protein</fullName>
    </submittedName>
</protein>
<evidence type="ECO:0000313" key="2">
    <source>
        <dbReference type="Proteomes" id="UP001333110"/>
    </source>
</evidence>
<dbReference type="AlphaFoldDB" id="A0AAN7N2E4"/>
<reference evidence="1 2" key="1">
    <citation type="journal article" date="2023" name="J. Hered.">
        <title>Chromosome-level genome of the wood stork (Mycteria americana) provides insight into avian chromosome evolution.</title>
        <authorList>
            <person name="Flamio R. Jr."/>
            <person name="Ramstad K.M."/>
        </authorList>
    </citation>
    <scope>NUCLEOTIDE SEQUENCE [LARGE SCALE GENOMIC DNA]</scope>
    <source>
        <strain evidence="1">JAX WOST 10</strain>
    </source>
</reference>
<evidence type="ECO:0000313" key="1">
    <source>
        <dbReference type="EMBL" id="KAK4816489.1"/>
    </source>
</evidence>
<dbReference type="Proteomes" id="UP001333110">
    <property type="component" value="Unassembled WGS sequence"/>
</dbReference>